<evidence type="ECO:0000256" key="4">
    <source>
        <dbReference type="ARBA" id="ARBA00023125"/>
    </source>
</evidence>
<evidence type="ECO:0000313" key="8">
    <source>
        <dbReference type="EMBL" id="GGW37324.1"/>
    </source>
</evidence>
<dbReference type="Gene3D" id="1.10.1740.10">
    <property type="match status" value="1"/>
</dbReference>
<feature type="domain" description="RNA polymerase sigma factor 70 region 4 type 2" evidence="7">
    <location>
        <begin position="139"/>
        <end position="190"/>
    </location>
</feature>
<accession>A0A918MMS6</accession>
<proteinExistence type="inferred from homology"/>
<evidence type="ECO:0000313" key="9">
    <source>
        <dbReference type="Proteomes" id="UP000628984"/>
    </source>
</evidence>
<reference evidence="8" key="1">
    <citation type="journal article" date="2014" name="Int. J. Syst. Evol. Microbiol.">
        <title>Complete genome sequence of Corynebacterium casei LMG S-19264T (=DSM 44701T), isolated from a smear-ripened cheese.</title>
        <authorList>
            <consortium name="US DOE Joint Genome Institute (JGI-PGF)"/>
            <person name="Walter F."/>
            <person name="Albersmeier A."/>
            <person name="Kalinowski J."/>
            <person name="Ruckert C."/>
        </authorList>
    </citation>
    <scope>NUCLEOTIDE SEQUENCE</scope>
    <source>
        <strain evidence="8">KCTC 23714</strain>
    </source>
</reference>
<dbReference type="InterPro" id="IPR039425">
    <property type="entry name" value="RNA_pol_sigma-70-like"/>
</dbReference>
<dbReference type="Proteomes" id="UP000628984">
    <property type="component" value="Unassembled WGS sequence"/>
</dbReference>
<dbReference type="InterPro" id="IPR007627">
    <property type="entry name" value="RNA_pol_sigma70_r2"/>
</dbReference>
<reference evidence="8" key="2">
    <citation type="submission" date="2020-09" db="EMBL/GenBank/DDBJ databases">
        <authorList>
            <person name="Sun Q."/>
            <person name="Kim S."/>
        </authorList>
    </citation>
    <scope>NUCLEOTIDE SEQUENCE</scope>
    <source>
        <strain evidence="8">KCTC 23714</strain>
    </source>
</reference>
<keyword evidence="9" id="KW-1185">Reference proteome</keyword>
<dbReference type="Gene3D" id="1.10.10.10">
    <property type="entry name" value="Winged helix-like DNA-binding domain superfamily/Winged helix DNA-binding domain"/>
    <property type="match status" value="1"/>
</dbReference>
<dbReference type="SUPFAM" id="SSF88659">
    <property type="entry name" value="Sigma3 and sigma4 domains of RNA polymerase sigma factors"/>
    <property type="match status" value="1"/>
</dbReference>
<dbReference type="GO" id="GO:0003677">
    <property type="term" value="F:DNA binding"/>
    <property type="evidence" value="ECO:0007669"/>
    <property type="project" value="UniProtKB-KW"/>
</dbReference>
<keyword evidence="2" id="KW-0805">Transcription regulation</keyword>
<comment type="similarity">
    <text evidence="1">Belongs to the sigma-70 factor family. ECF subfamily.</text>
</comment>
<comment type="caution">
    <text evidence="8">The sequence shown here is derived from an EMBL/GenBank/DDBJ whole genome shotgun (WGS) entry which is preliminary data.</text>
</comment>
<name>A0A918MMS6_9RHOB</name>
<dbReference type="InterPro" id="IPR014284">
    <property type="entry name" value="RNA_pol_sigma-70_dom"/>
</dbReference>
<evidence type="ECO:0000259" key="7">
    <source>
        <dbReference type="Pfam" id="PF08281"/>
    </source>
</evidence>
<dbReference type="InterPro" id="IPR013324">
    <property type="entry name" value="RNA_pol_sigma_r3/r4-like"/>
</dbReference>
<keyword evidence="3" id="KW-0731">Sigma factor</keyword>
<dbReference type="InterPro" id="IPR013325">
    <property type="entry name" value="RNA_pol_sigma_r2"/>
</dbReference>
<dbReference type="SUPFAM" id="SSF88946">
    <property type="entry name" value="Sigma2 domain of RNA polymerase sigma factors"/>
    <property type="match status" value="1"/>
</dbReference>
<keyword evidence="5" id="KW-0804">Transcription</keyword>
<sequence length="210" mass="22848">MLAGNARLLMTMPLDDLTDLSDEVLLARYAQGDRSAARVLVLRLSPRVLGYAARLLGDRAEAEDVAQEALVRLWKIAPDWRAGEAQVTTWLYRVVTNLVTDRHRARQRRAATALDEAPEVADATPGAVAQMIEADRMAALDTALAQLPDRQRQAVVLRHIEGMTNPEIAAIMEIGVEAVESLTARGKRALTAILSGQRAALGYEDEGAEA</sequence>
<dbReference type="InterPro" id="IPR013249">
    <property type="entry name" value="RNA_pol_sigma70_r4_t2"/>
</dbReference>
<dbReference type="CDD" id="cd06171">
    <property type="entry name" value="Sigma70_r4"/>
    <property type="match status" value="1"/>
</dbReference>
<keyword evidence="4" id="KW-0238">DNA-binding</keyword>
<dbReference type="NCBIfam" id="TIGR02937">
    <property type="entry name" value="sigma70-ECF"/>
    <property type="match status" value="1"/>
</dbReference>
<dbReference type="PANTHER" id="PTHR43133:SF8">
    <property type="entry name" value="RNA POLYMERASE SIGMA FACTOR HI_1459-RELATED"/>
    <property type="match status" value="1"/>
</dbReference>
<dbReference type="AlphaFoldDB" id="A0A918MMS6"/>
<organism evidence="8 9">
    <name type="scientific">Gemmobacter lanyuensis</name>
    <dbReference type="NCBI Taxonomy" id="1054497"/>
    <lineage>
        <taxon>Bacteria</taxon>
        <taxon>Pseudomonadati</taxon>
        <taxon>Pseudomonadota</taxon>
        <taxon>Alphaproteobacteria</taxon>
        <taxon>Rhodobacterales</taxon>
        <taxon>Paracoccaceae</taxon>
        <taxon>Gemmobacter</taxon>
    </lineage>
</organism>
<evidence type="ECO:0000256" key="2">
    <source>
        <dbReference type="ARBA" id="ARBA00023015"/>
    </source>
</evidence>
<dbReference type="Pfam" id="PF04542">
    <property type="entry name" value="Sigma70_r2"/>
    <property type="match status" value="1"/>
</dbReference>
<evidence type="ECO:0000259" key="6">
    <source>
        <dbReference type="Pfam" id="PF04542"/>
    </source>
</evidence>
<dbReference type="Pfam" id="PF08281">
    <property type="entry name" value="Sigma70_r4_2"/>
    <property type="match status" value="1"/>
</dbReference>
<dbReference type="NCBIfam" id="NF009176">
    <property type="entry name" value="PRK12524.1"/>
    <property type="match status" value="1"/>
</dbReference>
<dbReference type="GO" id="GO:0006352">
    <property type="term" value="P:DNA-templated transcription initiation"/>
    <property type="evidence" value="ECO:0007669"/>
    <property type="project" value="InterPro"/>
</dbReference>
<protein>
    <submittedName>
        <fullName evidence="8">RNA polymerase sigma subunit ECF family protein</fullName>
    </submittedName>
</protein>
<feature type="domain" description="RNA polymerase sigma-70 region 2" evidence="6">
    <location>
        <begin position="40"/>
        <end position="109"/>
    </location>
</feature>
<dbReference type="GO" id="GO:0016987">
    <property type="term" value="F:sigma factor activity"/>
    <property type="evidence" value="ECO:0007669"/>
    <property type="project" value="UniProtKB-KW"/>
</dbReference>
<evidence type="ECO:0000256" key="5">
    <source>
        <dbReference type="ARBA" id="ARBA00023163"/>
    </source>
</evidence>
<dbReference type="PANTHER" id="PTHR43133">
    <property type="entry name" value="RNA POLYMERASE ECF-TYPE SIGMA FACTO"/>
    <property type="match status" value="1"/>
</dbReference>
<evidence type="ECO:0000256" key="3">
    <source>
        <dbReference type="ARBA" id="ARBA00023082"/>
    </source>
</evidence>
<dbReference type="EMBL" id="BMYQ01000009">
    <property type="protein sequence ID" value="GGW37324.1"/>
    <property type="molecule type" value="Genomic_DNA"/>
</dbReference>
<gene>
    <name evidence="8" type="ORF">GCM10011452_27130</name>
</gene>
<dbReference type="InterPro" id="IPR036388">
    <property type="entry name" value="WH-like_DNA-bd_sf"/>
</dbReference>
<evidence type="ECO:0000256" key="1">
    <source>
        <dbReference type="ARBA" id="ARBA00010641"/>
    </source>
</evidence>